<evidence type="ECO:0000256" key="3">
    <source>
        <dbReference type="RuleBase" id="RU367136"/>
    </source>
</evidence>
<feature type="domain" description="Glycosyl transferase family 1" evidence="4">
    <location>
        <begin position="252"/>
        <end position="419"/>
    </location>
</feature>
<dbReference type="Gene3D" id="3.40.50.2000">
    <property type="entry name" value="Glycogen Phosphorylase B"/>
    <property type="match status" value="1"/>
</dbReference>
<evidence type="ECO:0000313" key="5">
    <source>
        <dbReference type="EMBL" id="CCC47538.1"/>
    </source>
</evidence>
<dbReference type="InterPro" id="IPR001296">
    <property type="entry name" value="Glyco_trans_1"/>
</dbReference>
<comment type="catalytic activity">
    <reaction evidence="3">
        <text>a beta-D-Man-(1-&gt;4)-beta-D-GlcNAc-(1-&gt;4)-alpha-D-GlcNAc-diphospho-di-trans,poly-cis-dolichol + GDP-alpha-D-mannose = an alpha-D-Man-(1-&gt;3)-beta-D-Man-(1-&gt;4)-beta-D-GlcNAc-(1-&gt;4)-alpha-D-GlcNAc-diphospho-di-trans,poly-cis-dolichol + GDP + H(+)</text>
        <dbReference type="Rhea" id="RHEA:29515"/>
        <dbReference type="Rhea" id="RHEA-COMP:19511"/>
        <dbReference type="Rhea" id="RHEA-COMP:19513"/>
        <dbReference type="ChEBI" id="CHEBI:15378"/>
        <dbReference type="ChEBI" id="CHEBI:57527"/>
        <dbReference type="ChEBI" id="CHEBI:58189"/>
        <dbReference type="ChEBI" id="CHEBI:58472"/>
        <dbReference type="ChEBI" id="CHEBI:132510"/>
        <dbReference type="EC" id="2.4.1.132"/>
    </reaction>
    <physiologicalReaction direction="left-to-right" evidence="3">
        <dbReference type="Rhea" id="RHEA:29516"/>
    </physiologicalReaction>
</comment>
<dbReference type="AlphaFoldDB" id="G0TUA4"/>
<dbReference type="GO" id="GO:0004378">
    <property type="term" value="F:GDP-Man:Man(1)GlcNAc(2)-PP-Dol alpha-1,3-mannosyltransferase activity"/>
    <property type="evidence" value="ECO:0007669"/>
    <property type="project" value="UniProtKB-UniRule"/>
</dbReference>
<dbReference type="EC" id="2.4.1.257" evidence="3"/>
<reference evidence="5" key="1">
    <citation type="journal article" date="2012" name="Proc. Natl. Acad. Sci. U.S.A.">
        <title>Antigenic diversity is generated by distinct evolutionary mechanisms in African trypanosome species.</title>
        <authorList>
            <person name="Jackson A.P."/>
            <person name="Berry A."/>
            <person name="Aslett M."/>
            <person name="Allison H.C."/>
            <person name="Burton P."/>
            <person name="Vavrova-Anderson J."/>
            <person name="Brown R."/>
            <person name="Browne H."/>
            <person name="Corton N."/>
            <person name="Hauser H."/>
            <person name="Gamble J."/>
            <person name="Gilderthorp R."/>
            <person name="Marcello L."/>
            <person name="McQuillan J."/>
            <person name="Otto T.D."/>
            <person name="Quail M.A."/>
            <person name="Sanders M.J."/>
            <person name="van Tonder A."/>
            <person name="Ginger M.L."/>
            <person name="Field M.C."/>
            <person name="Barry J.D."/>
            <person name="Hertz-Fowler C."/>
            <person name="Berriman M."/>
        </authorList>
    </citation>
    <scope>NUCLEOTIDE SEQUENCE</scope>
    <source>
        <strain evidence="5">Y486</strain>
    </source>
</reference>
<evidence type="ECO:0000256" key="2">
    <source>
        <dbReference type="ARBA" id="ARBA00022679"/>
    </source>
</evidence>
<evidence type="ECO:0000259" key="4">
    <source>
        <dbReference type="Pfam" id="PF00534"/>
    </source>
</evidence>
<dbReference type="PANTHER" id="PTHR45918:SF1">
    <property type="entry name" value="ALPHA-1,3_1,6-MANNOSYLTRANSFERASE ALG2"/>
    <property type="match status" value="1"/>
</dbReference>
<dbReference type="EMBL" id="HE573020">
    <property type="protein sequence ID" value="CCC47538.1"/>
    <property type="molecule type" value="Genomic_DNA"/>
</dbReference>
<name>G0TUA4_TRYVY</name>
<comment type="catalytic activity">
    <reaction evidence="3">
        <text>an alpha-D-Man-(1-&gt;3)-beta-D-Man-(1-&gt;4)-beta-D-GlcNAc-(1-&gt;4)-alpha-D-GlcNAc-diphospho-di-trans,poly-cis-dolichol + GDP-alpha-D-mannose = an alpha-D-Man-(1-&gt;3)-[alpha-D-Man-(1-&gt;6)]-beta-D-Man-(1-&gt;4)-beta-D-GlcNAc-(1-&gt;4)-alpha-D-GlcNAc-diphospho-di-trans,poly-cis-dolichol + GDP + H(+)</text>
        <dbReference type="Rhea" id="RHEA:29519"/>
        <dbReference type="Rhea" id="RHEA-COMP:19513"/>
        <dbReference type="Rhea" id="RHEA-COMP:19515"/>
        <dbReference type="ChEBI" id="CHEBI:15378"/>
        <dbReference type="ChEBI" id="CHEBI:57527"/>
        <dbReference type="ChEBI" id="CHEBI:58189"/>
        <dbReference type="ChEBI" id="CHEBI:132510"/>
        <dbReference type="ChEBI" id="CHEBI:132511"/>
        <dbReference type="EC" id="2.4.1.257"/>
    </reaction>
    <physiologicalReaction direction="left-to-right" evidence="3">
        <dbReference type="Rhea" id="RHEA:29520"/>
    </physiologicalReaction>
</comment>
<dbReference type="GO" id="GO:0102704">
    <property type="term" value="F:GDP-Man:Man(2)GlcNAc(2)-PP-Dol alpha-1,6-mannosyltransferase activity"/>
    <property type="evidence" value="ECO:0007669"/>
    <property type="project" value="UniProtKB-UniRule"/>
</dbReference>
<comment type="function">
    <text evidence="3">Mannosylates Man(2)GlcNAc(2)-dolichol diphosphate and Man(1)GlcNAc(2)-dolichol diphosphate to form Man(3)GlcNAc(2)-dolichol diphosphate.</text>
</comment>
<dbReference type="GO" id="GO:0005789">
    <property type="term" value="C:endoplasmic reticulum membrane"/>
    <property type="evidence" value="ECO:0007669"/>
    <property type="project" value="UniProtKB-SubCell"/>
</dbReference>
<dbReference type="InterPro" id="IPR027054">
    <property type="entry name" value="ALG2"/>
</dbReference>
<comment type="pathway">
    <text evidence="3">Protein modification; protein glycosylation.</text>
</comment>
<accession>G0TUA4</accession>
<sequence>MLLFFLIVTLGVPIVISALLLFVRFRTCRFASLRLAPSAVTEDATGAHTQLGAGHPLKVIFVHPDLGIGGAERLVVDAAVALQKHQHIAQIEVIVVTNHHDPKRAFTETVNGTVKVVVFGSWIPRTVFGTAKVFCATLRMYWATLMACIIYPETDCYFVDQVAAVLPLLSLLAPYSPRLFYCHFPDQCCDSNRDECGRFRKPPSRWRRWYRCLFDEIELQSMNFASSIVSNSKFSRDMTVNEGPSALKDSIEGHSVILSINRYERKKNLALAIEAFAHVVSTTESCSTRSPLLVLAGGYDPRLAENVSHFKELQNLAWRHGLHTDQVLFLKNISETEKRFLLSNCCCLLYTPTSEHFGIVPIEAMVCARPVVAVNQGGPCESVGEGGTLCEPTTEAFARAIETYLCDEELCKQVGLAGQRRARERFGIDTFGVKLATRFVKLWTERSLSLSKASTVGKDYMQQRKVE</sequence>
<proteinExistence type="inferred from homology"/>
<gene>
    <name evidence="5" type="ORF">TVY486_0402040</name>
</gene>
<keyword evidence="1 3" id="KW-0328">Glycosyltransferase</keyword>
<dbReference type="EC" id="2.4.1.132" evidence="3"/>
<dbReference type="UniPathway" id="UPA00378"/>
<dbReference type="VEuPathDB" id="TriTrypDB:TvY486_0402040"/>
<comment type="similarity">
    <text evidence="3">Belongs to the glycosyltransferase group 1 family.</text>
</comment>
<dbReference type="Pfam" id="PF00534">
    <property type="entry name" value="Glycos_transf_1"/>
    <property type="match status" value="1"/>
</dbReference>
<dbReference type="SUPFAM" id="SSF53756">
    <property type="entry name" value="UDP-Glycosyltransferase/glycogen phosphorylase"/>
    <property type="match status" value="1"/>
</dbReference>
<evidence type="ECO:0000256" key="1">
    <source>
        <dbReference type="ARBA" id="ARBA00022676"/>
    </source>
</evidence>
<comment type="subcellular location">
    <subcellularLocation>
        <location evidence="3">Endoplasmic reticulum membrane</location>
        <topology evidence="3">Single-pass membrane protein</topology>
    </subcellularLocation>
</comment>
<dbReference type="PANTHER" id="PTHR45918">
    <property type="entry name" value="ALPHA-1,3/1,6-MANNOSYLTRANSFERASE ALG2"/>
    <property type="match status" value="1"/>
</dbReference>
<protein>
    <recommendedName>
        <fullName evidence="3">Alpha-1,3/1,6-mannosyltransferase ALG2</fullName>
        <ecNumber evidence="3">2.4.1.132</ecNumber>
        <ecNumber evidence="3">2.4.1.257</ecNumber>
    </recommendedName>
    <alternativeName>
        <fullName evidence="3">GDP-Man:Man(1)GlcNAc(2)-PP-Dol alpha-1,3-mannosyltransferase</fullName>
    </alternativeName>
</protein>
<organism evidence="5">
    <name type="scientific">Trypanosoma vivax (strain Y486)</name>
    <dbReference type="NCBI Taxonomy" id="1055687"/>
    <lineage>
        <taxon>Eukaryota</taxon>
        <taxon>Discoba</taxon>
        <taxon>Euglenozoa</taxon>
        <taxon>Kinetoplastea</taxon>
        <taxon>Metakinetoplastina</taxon>
        <taxon>Trypanosomatida</taxon>
        <taxon>Trypanosomatidae</taxon>
        <taxon>Trypanosoma</taxon>
        <taxon>Duttonella</taxon>
    </lineage>
</organism>
<keyword evidence="2 3" id="KW-0808">Transferase</keyword>